<feature type="compositionally biased region" description="Low complexity" evidence="1">
    <location>
        <begin position="54"/>
        <end position="92"/>
    </location>
</feature>
<dbReference type="Proteomes" id="UP000076738">
    <property type="component" value="Unassembled WGS sequence"/>
</dbReference>
<feature type="compositionally biased region" description="Gly residues" evidence="1">
    <location>
        <begin position="93"/>
        <end position="103"/>
    </location>
</feature>
<keyword evidence="2" id="KW-0732">Signal</keyword>
<dbReference type="EMBL" id="KV417303">
    <property type="protein sequence ID" value="KZO93282.1"/>
    <property type="molecule type" value="Genomic_DNA"/>
</dbReference>
<dbReference type="OrthoDB" id="623670at2759"/>
<keyword evidence="4" id="KW-1185">Reference proteome</keyword>
<evidence type="ECO:0000256" key="1">
    <source>
        <dbReference type="SAM" id="MobiDB-lite"/>
    </source>
</evidence>
<proteinExistence type="predicted"/>
<feature type="chain" id="PRO_5007888667" description="Concanavalin A-like lectin/glucanase" evidence="2">
    <location>
        <begin position="19"/>
        <end position="265"/>
    </location>
</feature>
<name>A0A167J692_CALVF</name>
<dbReference type="SUPFAM" id="SSF50685">
    <property type="entry name" value="Barwin-like endoglucanases"/>
    <property type="match status" value="1"/>
</dbReference>
<evidence type="ECO:0000256" key="2">
    <source>
        <dbReference type="SAM" id="SignalP"/>
    </source>
</evidence>
<sequence>MQPTTFLALTLLATSAIAALDSSFHGAGAVGMPHRRHHARAEAGAAKRAKCKHTSTSTTTTSSSTWVAPTTTSSADDSSSTPSGDSGSSDGSDGSGSGSGSSDGGSANTASTPSGEQSGALAGITAFLGDNTGNIGSWFRTDSSSDSTNGRSWCQLNYEDSWMGTAIPVGTMIDSFGGDSLAAMQAYCGLEIQATNPANGNVVTMYVVDGFDMTWVLTPGAMDMTIAAFTALYGSFDDNKDTVVQNMSWEFTGNRNPAYAYDASG</sequence>
<dbReference type="AlphaFoldDB" id="A0A167J692"/>
<gene>
    <name evidence="3" type="ORF">CALVIDRAFT_265979</name>
</gene>
<evidence type="ECO:0000313" key="4">
    <source>
        <dbReference type="Proteomes" id="UP000076738"/>
    </source>
</evidence>
<evidence type="ECO:0000313" key="3">
    <source>
        <dbReference type="EMBL" id="KZO93282.1"/>
    </source>
</evidence>
<evidence type="ECO:0008006" key="5">
    <source>
        <dbReference type="Google" id="ProtNLM"/>
    </source>
</evidence>
<organism evidence="3 4">
    <name type="scientific">Calocera viscosa (strain TUFC12733)</name>
    <dbReference type="NCBI Taxonomy" id="1330018"/>
    <lineage>
        <taxon>Eukaryota</taxon>
        <taxon>Fungi</taxon>
        <taxon>Dikarya</taxon>
        <taxon>Basidiomycota</taxon>
        <taxon>Agaricomycotina</taxon>
        <taxon>Dacrymycetes</taxon>
        <taxon>Dacrymycetales</taxon>
        <taxon>Dacrymycetaceae</taxon>
        <taxon>Calocera</taxon>
    </lineage>
</organism>
<dbReference type="InterPro" id="IPR036908">
    <property type="entry name" value="RlpA-like_sf"/>
</dbReference>
<accession>A0A167J692</accession>
<feature type="region of interest" description="Disordered" evidence="1">
    <location>
        <begin position="31"/>
        <end position="118"/>
    </location>
</feature>
<dbReference type="Gene3D" id="2.40.40.10">
    <property type="entry name" value="RlpA-like domain"/>
    <property type="match status" value="1"/>
</dbReference>
<protein>
    <recommendedName>
        <fullName evidence="5">Concanavalin A-like lectin/glucanase</fullName>
    </recommendedName>
</protein>
<reference evidence="3 4" key="1">
    <citation type="journal article" date="2016" name="Mol. Biol. Evol.">
        <title>Comparative Genomics of Early-Diverging Mushroom-Forming Fungi Provides Insights into the Origins of Lignocellulose Decay Capabilities.</title>
        <authorList>
            <person name="Nagy L.G."/>
            <person name="Riley R."/>
            <person name="Tritt A."/>
            <person name="Adam C."/>
            <person name="Daum C."/>
            <person name="Floudas D."/>
            <person name="Sun H."/>
            <person name="Yadav J.S."/>
            <person name="Pangilinan J."/>
            <person name="Larsson K.H."/>
            <person name="Matsuura K."/>
            <person name="Barry K."/>
            <person name="Labutti K."/>
            <person name="Kuo R."/>
            <person name="Ohm R.A."/>
            <person name="Bhattacharya S.S."/>
            <person name="Shirouzu T."/>
            <person name="Yoshinaga Y."/>
            <person name="Martin F.M."/>
            <person name="Grigoriev I.V."/>
            <person name="Hibbett D.S."/>
        </authorList>
    </citation>
    <scope>NUCLEOTIDE SEQUENCE [LARGE SCALE GENOMIC DNA]</scope>
    <source>
        <strain evidence="3 4">TUFC12733</strain>
    </source>
</reference>
<feature type="signal peptide" evidence="2">
    <location>
        <begin position="1"/>
        <end position="18"/>
    </location>
</feature>